<evidence type="ECO:0000313" key="1">
    <source>
        <dbReference type="EMBL" id="EWS75329.1"/>
    </source>
</evidence>
<dbReference type="GeneID" id="24441567"/>
<dbReference type="KEGG" id="tet:TTHERM_001053102"/>
<dbReference type="EMBL" id="GG662759">
    <property type="protein sequence ID" value="EWS75329.1"/>
    <property type="molecule type" value="Genomic_DNA"/>
</dbReference>
<gene>
    <name evidence="1" type="ORF">TTHERM_001053102</name>
</gene>
<dbReference type="AlphaFoldDB" id="W7XKY1"/>
<evidence type="ECO:0000313" key="2">
    <source>
        <dbReference type="Proteomes" id="UP000009168"/>
    </source>
</evidence>
<protein>
    <submittedName>
        <fullName evidence="1">Uncharacterized protein</fullName>
    </submittedName>
</protein>
<accession>W7XKY1</accession>
<dbReference type="Proteomes" id="UP000009168">
    <property type="component" value="Unassembled WGS sequence"/>
</dbReference>
<dbReference type="RefSeq" id="XP_012652141.1">
    <property type="nucleotide sequence ID" value="XM_012796687.1"/>
</dbReference>
<proteinExistence type="predicted"/>
<dbReference type="InParanoid" id="W7XKY1"/>
<sequence length="233" mass="28533">MLKIKKLVKLRNIEEEKKQVNKIIKKKKEIKQKSNKQIKRVIFFKFIFIFIAKNITNQNKQILCFTLDKVLTLRDQYNFLKQNLRLIHLNHQFHSHFLNIEKKNIYLINQLFRRKNKEKVEIIISNELINKQQKQMLKIKNELNQEYRRRKNTSTIKDKENKLNKQKANKQIKIIILFQIHFYNQNITIQKKQTFYQLNVLVGKNKQKYQIIKNQQLIKIIKVKIKLKQPKIK</sequence>
<keyword evidence="2" id="KW-1185">Reference proteome</keyword>
<reference evidence="2" key="1">
    <citation type="journal article" date="2006" name="PLoS Biol.">
        <title>Macronuclear genome sequence of the ciliate Tetrahymena thermophila, a model eukaryote.</title>
        <authorList>
            <person name="Eisen J.A."/>
            <person name="Coyne R.S."/>
            <person name="Wu M."/>
            <person name="Wu D."/>
            <person name="Thiagarajan M."/>
            <person name="Wortman J.R."/>
            <person name="Badger J.H."/>
            <person name="Ren Q."/>
            <person name="Amedeo P."/>
            <person name="Jones K.M."/>
            <person name="Tallon L.J."/>
            <person name="Delcher A.L."/>
            <person name="Salzberg S.L."/>
            <person name="Silva J.C."/>
            <person name="Haas B.J."/>
            <person name="Majoros W.H."/>
            <person name="Farzad M."/>
            <person name="Carlton J.M."/>
            <person name="Smith R.K. Jr."/>
            <person name="Garg J."/>
            <person name="Pearlman R.E."/>
            <person name="Karrer K.M."/>
            <person name="Sun L."/>
            <person name="Manning G."/>
            <person name="Elde N.C."/>
            <person name="Turkewitz A.P."/>
            <person name="Asai D.J."/>
            <person name="Wilkes D.E."/>
            <person name="Wang Y."/>
            <person name="Cai H."/>
            <person name="Collins K."/>
            <person name="Stewart B.A."/>
            <person name="Lee S.R."/>
            <person name="Wilamowska K."/>
            <person name="Weinberg Z."/>
            <person name="Ruzzo W.L."/>
            <person name="Wloga D."/>
            <person name="Gaertig J."/>
            <person name="Frankel J."/>
            <person name="Tsao C.-C."/>
            <person name="Gorovsky M.A."/>
            <person name="Keeling P.J."/>
            <person name="Waller R.F."/>
            <person name="Patron N.J."/>
            <person name="Cherry J.M."/>
            <person name="Stover N.A."/>
            <person name="Krieger C.J."/>
            <person name="del Toro C."/>
            <person name="Ryder H.F."/>
            <person name="Williamson S.C."/>
            <person name="Barbeau R.A."/>
            <person name="Hamilton E.P."/>
            <person name="Orias E."/>
        </authorList>
    </citation>
    <scope>NUCLEOTIDE SEQUENCE [LARGE SCALE GENOMIC DNA]</scope>
    <source>
        <strain evidence="2">SB210</strain>
    </source>
</reference>
<name>W7XKY1_TETTS</name>
<organism evidence="1 2">
    <name type="scientific">Tetrahymena thermophila (strain SB210)</name>
    <dbReference type="NCBI Taxonomy" id="312017"/>
    <lineage>
        <taxon>Eukaryota</taxon>
        <taxon>Sar</taxon>
        <taxon>Alveolata</taxon>
        <taxon>Ciliophora</taxon>
        <taxon>Intramacronucleata</taxon>
        <taxon>Oligohymenophorea</taxon>
        <taxon>Hymenostomatida</taxon>
        <taxon>Tetrahymenina</taxon>
        <taxon>Tetrahymenidae</taxon>
        <taxon>Tetrahymena</taxon>
    </lineage>
</organism>